<reference evidence="1" key="1">
    <citation type="submission" date="2021-01" db="EMBL/GenBank/DDBJ databases">
        <title>Genomic Encyclopedia of Type Strains, Phase IV (KMG-IV): sequencing the most valuable type-strain genomes for metagenomic binning, comparative biology and taxonomic classification.</title>
        <authorList>
            <person name="Goeker M."/>
        </authorList>
    </citation>
    <scope>NUCLEOTIDE SEQUENCE</scope>
    <source>
        <strain evidence="1">DSM 25523</strain>
    </source>
</reference>
<evidence type="ECO:0000313" key="1">
    <source>
        <dbReference type="EMBL" id="MBM7591902.1"/>
    </source>
</evidence>
<keyword evidence="2" id="KW-1185">Reference proteome</keyword>
<protein>
    <submittedName>
        <fullName evidence="1">Uncharacterized protein</fullName>
    </submittedName>
</protein>
<dbReference type="Proteomes" id="UP000717624">
    <property type="component" value="Unassembled WGS sequence"/>
</dbReference>
<dbReference type="AlphaFoldDB" id="A0A939BTJ7"/>
<name>A0A939BTJ7_9BACL</name>
<proteinExistence type="predicted"/>
<sequence length="57" mass="6142">MSAELDGMCEALTHGAPLPILQKGSRLDNMGGKDIVLVVTWQRQGDMVVTRELGTDS</sequence>
<evidence type="ECO:0000313" key="2">
    <source>
        <dbReference type="Proteomes" id="UP000717624"/>
    </source>
</evidence>
<organism evidence="1 2">
    <name type="scientific">Brevibacillus fulvus</name>
    <dbReference type="NCBI Taxonomy" id="1125967"/>
    <lineage>
        <taxon>Bacteria</taxon>
        <taxon>Bacillati</taxon>
        <taxon>Bacillota</taxon>
        <taxon>Bacilli</taxon>
        <taxon>Bacillales</taxon>
        <taxon>Paenibacillaceae</taxon>
        <taxon>Brevibacillus</taxon>
    </lineage>
</organism>
<comment type="caution">
    <text evidence="1">The sequence shown here is derived from an EMBL/GenBank/DDBJ whole genome shotgun (WGS) entry which is preliminary data.</text>
</comment>
<accession>A0A939BTJ7</accession>
<gene>
    <name evidence="1" type="ORF">JOD01_003554</name>
</gene>
<dbReference type="EMBL" id="JAFBEB010000016">
    <property type="protein sequence ID" value="MBM7591902.1"/>
    <property type="molecule type" value="Genomic_DNA"/>
</dbReference>